<dbReference type="Pfam" id="PF13602">
    <property type="entry name" value="ADH_zinc_N_2"/>
    <property type="match status" value="1"/>
</dbReference>
<dbReference type="Gene3D" id="3.40.50.720">
    <property type="entry name" value="NAD(P)-binding Rossmann-like Domain"/>
    <property type="match status" value="1"/>
</dbReference>
<dbReference type="EMBL" id="BBYR01000030">
    <property type="protein sequence ID" value="GAP35950.1"/>
    <property type="molecule type" value="Genomic_DNA"/>
</dbReference>
<evidence type="ECO:0000313" key="6">
    <source>
        <dbReference type="Proteomes" id="UP000037660"/>
    </source>
</evidence>
<dbReference type="SUPFAM" id="SSF51735">
    <property type="entry name" value="NAD(P)-binding Rossmann-fold domains"/>
    <property type="match status" value="1"/>
</dbReference>
<comment type="caution">
    <text evidence="5">The sequence shown here is derived from an EMBL/GenBank/DDBJ whole genome shotgun (WGS) entry which is preliminary data.</text>
</comment>
<evidence type="ECO:0000259" key="4">
    <source>
        <dbReference type="SMART" id="SM00829"/>
    </source>
</evidence>
<feature type="domain" description="Enoyl reductase (ER)" evidence="4">
    <location>
        <begin position="10"/>
        <end position="328"/>
    </location>
</feature>
<keyword evidence="6" id="KW-1185">Reference proteome</keyword>
<dbReference type="OrthoDB" id="9787435at2"/>
<dbReference type="AlphaFoldDB" id="A0A0K8P1A1"/>
<protein>
    <submittedName>
        <fullName evidence="5">Quinone oxidoreductase</fullName>
        <ecNumber evidence="5">1.6.5.5</ecNumber>
    </submittedName>
</protein>
<feature type="region of interest" description="Disordered" evidence="3">
    <location>
        <begin position="8"/>
        <end position="28"/>
    </location>
</feature>
<accession>A0A0K8P1A1</accession>
<dbReference type="InterPro" id="IPR020843">
    <property type="entry name" value="ER"/>
</dbReference>
<dbReference type="SUPFAM" id="SSF50129">
    <property type="entry name" value="GroES-like"/>
    <property type="match status" value="1"/>
</dbReference>
<dbReference type="STRING" id="1547922.ISF6_1790"/>
<evidence type="ECO:0000256" key="1">
    <source>
        <dbReference type="ARBA" id="ARBA00022857"/>
    </source>
</evidence>
<dbReference type="GO" id="GO:0070402">
    <property type="term" value="F:NADPH binding"/>
    <property type="evidence" value="ECO:0007669"/>
    <property type="project" value="TreeGrafter"/>
</dbReference>
<dbReference type="Gene3D" id="3.90.180.10">
    <property type="entry name" value="Medium-chain alcohol dehydrogenases, catalytic domain"/>
    <property type="match status" value="1"/>
</dbReference>
<evidence type="ECO:0000256" key="3">
    <source>
        <dbReference type="SAM" id="MobiDB-lite"/>
    </source>
</evidence>
<dbReference type="Proteomes" id="UP000037660">
    <property type="component" value="Unassembled WGS sequence"/>
</dbReference>
<dbReference type="PANTHER" id="PTHR48106">
    <property type="entry name" value="QUINONE OXIDOREDUCTASE PIG3-RELATED"/>
    <property type="match status" value="1"/>
</dbReference>
<sequence length="330" mass="34243">MLAVVVRQPGGPEALELTDLPRPEPGPGEARVRAEAIGVGRPDALIRTGRYKWMPPLPAIPGNELVGTVDALGPGAAGLRLGQRVLLSARELPQRGGGYAEYACAPADALYRLPDDLDPVDAASLPNFQLAQALLFGVGSAVPPRSVLLTAAAGGVASAMLQLARAQGLAVIATARSDAKRAHLHEQGADHVLPSDPATLAAAVRERTDGRGVDLALDPVGAELFIACLHALAPHGLAVSYNVLGGPPSADVFATLRALLGHSLAVRTFSMHAFDADPERRRALMQAAIEALASGRVRAPRATVLPLAEARRAHALLDAPDTVGKLVLRP</sequence>
<keyword evidence="2 5" id="KW-0560">Oxidoreductase</keyword>
<proteinExistence type="predicted"/>
<dbReference type="RefSeq" id="WP_054019976.1">
    <property type="nucleotide sequence ID" value="NZ_BBYR01000030.1"/>
</dbReference>
<dbReference type="Pfam" id="PF08240">
    <property type="entry name" value="ADH_N"/>
    <property type="match status" value="1"/>
</dbReference>
<organism evidence="5 6">
    <name type="scientific">Piscinibacter sakaiensis</name>
    <name type="common">Ideonella sakaiensis</name>
    <dbReference type="NCBI Taxonomy" id="1547922"/>
    <lineage>
        <taxon>Bacteria</taxon>
        <taxon>Pseudomonadati</taxon>
        <taxon>Pseudomonadota</taxon>
        <taxon>Betaproteobacteria</taxon>
        <taxon>Burkholderiales</taxon>
        <taxon>Sphaerotilaceae</taxon>
        <taxon>Piscinibacter</taxon>
    </lineage>
</organism>
<keyword evidence="1" id="KW-0521">NADP</keyword>
<evidence type="ECO:0000313" key="5">
    <source>
        <dbReference type="EMBL" id="GAP35950.1"/>
    </source>
</evidence>
<dbReference type="GO" id="GO:0003960">
    <property type="term" value="F:quinone reductase (NADPH) activity"/>
    <property type="evidence" value="ECO:0007669"/>
    <property type="project" value="UniProtKB-EC"/>
</dbReference>
<gene>
    <name evidence="5" type="ORF">ISF6_1790</name>
</gene>
<dbReference type="EC" id="1.6.5.5" evidence="5"/>
<evidence type="ECO:0000256" key="2">
    <source>
        <dbReference type="ARBA" id="ARBA00023002"/>
    </source>
</evidence>
<dbReference type="InterPro" id="IPR011032">
    <property type="entry name" value="GroES-like_sf"/>
</dbReference>
<dbReference type="InterPro" id="IPR013154">
    <property type="entry name" value="ADH-like_N"/>
</dbReference>
<dbReference type="CDD" id="cd08268">
    <property type="entry name" value="MDR2"/>
    <property type="match status" value="1"/>
</dbReference>
<reference evidence="5 6" key="2">
    <citation type="journal article" date="2016" name="Science">
        <title>A bacterium that degrades and assimilates poly(ethylene terephthalate).</title>
        <authorList>
            <person name="Yoshida S."/>
            <person name="Hiraga K."/>
            <person name="Takehana T."/>
            <person name="Taniguchi I."/>
            <person name="Yamaji H."/>
            <person name="Maeda Y."/>
            <person name="Toyohara K."/>
            <person name="Miyamoto K."/>
            <person name="Kimura Y."/>
            <person name="Oda K."/>
        </authorList>
    </citation>
    <scope>NUCLEOTIDE SEQUENCE [LARGE SCALE GENOMIC DNA]</scope>
    <source>
        <strain evidence="6">NBRC 110686 / TISTR 2288 / 201-F6</strain>
    </source>
</reference>
<name>A0A0K8P1A1_PISS1</name>
<dbReference type="InterPro" id="IPR036291">
    <property type="entry name" value="NAD(P)-bd_dom_sf"/>
</dbReference>
<reference evidence="6" key="1">
    <citation type="submission" date="2015-07" db="EMBL/GenBank/DDBJ databases">
        <title>Discovery of a poly(ethylene terephthalate assimilation.</title>
        <authorList>
            <person name="Yoshida S."/>
            <person name="Hiraga K."/>
            <person name="Takehana T."/>
            <person name="Taniguchi I."/>
            <person name="Yamaji H."/>
            <person name="Maeda Y."/>
            <person name="Toyohara K."/>
            <person name="Miyamoto K."/>
            <person name="Kimura Y."/>
            <person name="Oda K."/>
        </authorList>
    </citation>
    <scope>NUCLEOTIDE SEQUENCE [LARGE SCALE GENOMIC DNA]</scope>
    <source>
        <strain evidence="6">NBRC 110686 / TISTR 2288 / 201-F6</strain>
    </source>
</reference>
<dbReference type="SMART" id="SM00829">
    <property type="entry name" value="PKS_ER"/>
    <property type="match status" value="1"/>
</dbReference>